<keyword evidence="4 7" id="KW-0560">Oxidoreductase</keyword>
<sequence>MKGLTDQAGTIILVLIGIYILWQCIQGFVLSPLRDIPGPSLARVTTLRAIRNRLPRRVVQAALADFASYGDMYVSRPDTITISHPRDVRAVLGAKDSWKIDVYHGLDDPVLKNLVTLSHPQAAAQKRRQISPFLNHNAYLAEMEAVILEHGAQSLVAKWDAALAESPRGRIEINYRNDTQLATFNIMSALAFGRKLSGQADSSVIVAWIAATAVYIGVSINFRALLRFPLSLAIAPWLSRYRDFVEFGKESVRLRREAISSGALSKDQAPKDMLQAFINAQDPDSKVSMSSQEVQAESVGMQLAGSETTSASLTWALHLFTLHPSALQRATSEVRGQFDGKTDLLRYADCRALPFLESFVYETFRYAPITSGFMPRSLPKAIELQGHYIPAGTKIAFNLLALNNRKDIWDDPEQFIPDRFMGNEERKRNVFAFSYGPRSCIGRNLAWMEIMTILANMLLRYDLELPEDSVYGPKNVDDKGIPRLMESQCHIVFAPVHPERDCRLRLSKRNEMNIGVAR</sequence>
<accession>A0A411G455</accession>
<comment type="similarity">
    <text evidence="7">Belongs to the cytochrome P450 family.</text>
</comment>
<reference evidence="9" key="1">
    <citation type="submission" date="2018-10" db="EMBL/GenBank/DDBJ databases">
        <authorList>
            <person name="Cao Z.-Q."/>
            <person name="Li S.-Y."/>
            <person name="Lv J.-M."/>
            <person name="Gao H."/>
            <person name="Chen G.-D."/>
            <person name="Awakawa T."/>
            <person name="Abe I."/>
            <person name="Yao X.-S."/>
            <person name="Hu D."/>
        </authorList>
    </citation>
    <scope>NUCLEOTIDE SEQUENCE</scope>
    <source>
        <strain evidence="9">ATCC 14700</strain>
    </source>
</reference>
<feature type="transmembrane region" description="Helical" evidence="8">
    <location>
        <begin position="12"/>
        <end position="33"/>
    </location>
</feature>
<evidence type="ECO:0000313" key="9">
    <source>
        <dbReference type="EMBL" id="QBB00669.1"/>
    </source>
</evidence>
<dbReference type="InterPro" id="IPR017972">
    <property type="entry name" value="Cyt_P450_CS"/>
</dbReference>
<dbReference type="GO" id="GO:0016705">
    <property type="term" value="F:oxidoreductase activity, acting on paired donors, with incorporation or reduction of molecular oxygen"/>
    <property type="evidence" value="ECO:0007669"/>
    <property type="project" value="InterPro"/>
</dbReference>
<keyword evidence="7" id="KW-0503">Monooxygenase</keyword>
<proteinExistence type="inferred from homology"/>
<dbReference type="PROSITE" id="PS00086">
    <property type="entry name" value="CYTOCHROME_P450"/>
    <property type="match status" value="1"/>
</dbReference>
<organism evidence="9">
    <name type="scientific">Waltergamsia fusidioides</name>
    <dbReference type="NCBI Taxonomy" id="749674"/>
    <lineage>
        <taxon>Eukaryota</taxon>
        <taxon>Fungi</taxon>
        <taxon>Dikarya</taxon>
        <taxon>Ascomycota</taxon>
        <taxon>Pezizomycotina</taxon>
        <taxon>Sordariomycetes</taxon>
        <taxon>Hypocreomycetidae</taxon>
        <taxon>Hypocreales</taxon>
        <taxon>Bionectriaceae</taxon>
        <taxon>Waltergamsia</taxon>
    </lineage>
</organism>
<gene>
    <name evidence="9" type="primary">fusB2</name>
</gene>
<dbReference type="GO" id="GO:0004497">
    <property type="term" value="F:monooxygenase activity"/>
    <property type="evidence" value="ECO:0007669"/>
    <property type="project" value="UniProtKB-KW"/>
</dbReference>
<comment type="cofactor">
    <cofactor evidence="1 6">
        <name>heme</name>
        <dbReference type="ChEBI" id="CHEBI:30413"/>
    </cofactor>
</comment>
<dbReference type="EMBL" id="MK044769">
    <property type="protein sequence ID" value="QBB00669.1"/>
    <property type="molecule type" value="Genomic_DNA"/>
</dbReference>
<name>A0A411G455_9HYPO</name>
<dbReference type="InterPro" id="IPR002401">
    <property type="entry name" value="Cyt_P450_E_grp-I"/>
</dbReference>
<dbReference type="Pfam" id="PF00067">
    <property type="entry name" value="p450"/>
    <property type="match status" value="1"/>
</dbReference>
<keyword evidence="8" id="KW-0812">Transmembrane</keyword>
<dbReference type="PRINTS" id="PR00463">
    <property type="entry name" value="EP450I"/>
</dbReference>
<evidence type="ECO:0000256" key="5">
    <source>
        <dbReference type="ARBA" id="ARBA00023004"/>
    </source>
</evidence>
<dbReference type="GO" id="GO:0020037">
    <property type="term" value="F:heme binding"/>
    <property type="evidence" value="ECO:0007669"/>
    <property type="project" value="InterPro"/>
</dbReference>
<evidence type="ECO:0000256" key="3">
    <source>
        <dbReference type="ARBA" id="ARBA00022723"/>
    </source>
</evidence>
<dbReference type="PRINTS" id="PR00385">
    <property type="entry name" value="P450"/>
</dbReference>
<evidence type="ECO:0000256" key="8">
    <source>
        <dbReference type="SAM" id="Phobius"/>
    </source>
</evidence>
<evidence type="ECO:0000256" key="6">
    <source>
        <dbReference type="PIRSR" id="PIRSR602401-1"/>
    </source>
</evidence>
<protein>
    <submittedName>
        <fullName evidence="9">Cytochrome P450</fullName>
    </submittedName>
</protein>
<feature type="transmembrane region" description="Helical" evidence="8">
    <location>
        <begin position="204"/>
        <end position="226"/>
    </location>
</feature>
<dbReference type="Gene3D" id="1.10.630.10">
    <property type="entry name" value="Cytochrome P450"/>
    <property type="match status" value="1"/>
</dbReference>
<dbReference type="PANTHER" id="PTHR24305">
    <property type="entry name" value="CYTOCHROME P450"/>
    <property type="match status" value="1"/>
</dbReference>
<dbReference type="InterPro" id="IPR001128">
    <property type="entry name" value="Cyt_P450"/>
</dbReference>
<dbReference type="SUPFAM" id="SSF48264">
    <property type="entry name" value="Cytochrome P450"/>
    <property type="match status" value="1"/>
</dbReference>
<dbReference type="InterPro" id="IPR036396">
    <property type="entry name" value="Cyt_P450_sf"/>
</dbReference>
<keyword evidence="8" id="KW-1133">Transmembrane helix</keyword>
<dbReference type="AlphaFoldDB" id="A0A411G455"/>
<evidence type="ECO:0000256" key="7">
    <source>
        <dbReference type="RuleBase" id="RU000461"/>
    </source>
</evidence>
<keyword evidence="3 6" id="KW-0479">Metal-binding</keyword>
<reference evidence="9" key="2">
    <citation type="journal article" date="2019" name="Acta Pharm. Sin. B (APSB)">
        <title>Biosynthesis of clinically used antibiotic fusidic acid and identification of two short-chain dehydrogenase/reductases with converse stereoselectivity.</title>
        <authorList>
            <person name="Cao Z."/>
            <person name="Li S."/>
            <person name="Lv J."/>
            <person name="Gao H."/>
            <person name="Chen G."/>
            <person name="Awakawa T."/>
            <person name="Abe I."/>
            <person name="Yao X."/>
            <person name="Hu D."/>
        </authorList>
    </citation>
    <scope>NUCLEOTIDE SEQUENCE</scope>
    <source>
        <strain evidence="9">ATCC 14700</strain>
    </source>
</reference>
<evidence type="ECO:0000256" key="2">
    <source>
        <dbReference type="ARBA" id="ARBA00022617"/>
    </source>
</evidence>
<keyword evidence="5 6" id="KW-0408">Iron</keyword>
<evidence type="ECO:0000256" key="4">
    <source>
        <dbReference type="ARBA" id="ARBA00023002"/>
    </source>
</evidence>
<evidence type="ECO:0000256" key="1">
    <source>
        <dbReference type="ARBA" id="ARBA00001971"/>
    </source>
</evidence>
<keyword evidence="8" id="KW-0472">Membrane</keyword>
<dbReference type="GO" id="GO:0005506">
    <property type="term" value="F:iron ion binding"/>
    <property type="evidence" value="ECO:0007669"/>
    <property type="project" value="InterPro"/>
</dbReference>
<dbReference type="GO" id="GO:0044550">
    <property type="term" value="P:secondary metabolite biosynthetic process"/>
    <property type="evidence" value="ECO:0007669"/>
    <property type="project" value="UniProtKB-ARBA"/>
</dbReference>
<feature type="binding site" description="axial binding residue" evidence="6">
    <location>
        <position position="440"/>
    </location>
    <ligand>
        <name>heme</name>
        <dbReference type="ChEBI" id="CHEBI:30413"/>
    </ligand>
    <ligandPart>
        <name>Fe</name>
        <dbReference type="ChEBI" id="CHEBI:18248"/>
    </ligandPart>
</feature>
<dbReference type="PANTHER" id="PTHR24305:SF235">
    <property type="entry name" value="CYTOCHROME P450 MONOOXYGENASE APDB-RELATED"/>
    <property type="match status" value="1"/>
</dbReference>
<keyword evidence="2 6" id="KW-0349">Heme</keyword>
<dbReference type="InterPro" id="IPR050121">
    <property type="entry name" value="Cytochrome_P450_monoxygenase"/>
</dbReference>